<dbReference type="Gene3D" id="1.20.1330.10">
    <property type="entry name" value="f41 fragment of flagellin, N-terminal domain"/>
    <property type="match status" value="1"/>
</dbReference>
<dbReference type="PANTHER" id="PTHR42792:SF1">
    <property type="entry name" value="FLAGELLAR HOOK-ASSOCIATED PROTEIN 3"/>
    <property type="match status" value="1"/>
</dbReference>
<name>A0A3B0XAV7_9ZZZZ</name>
<keyword evidence="1" id="KW-0975">Bacterial flagellum</keyword>
<feature type="domain" description="Flagellin N-terminal" evidence="2">
    <location>
        <begin position="4"/>
        <end position="141"/>
    </location>
</feature>
<keyword evidence="4" id="KW-0969">Cilium</keyword>
<keyword evidence="4" id="KW-0966">Cell projection</keyword>
<organism evidence="4">
    <name type="scientific">hydrothermal vent metagenome</name>
    <dbReference type="NCBI Taxonomy" id="652676"/>
    <lineage>
        <taxon>unclassified sequences</taxon>
        <taxon>metagenomes</taxon>
        <taxon>ecological metagenomes</taxon>
    </lineage>
</organism>
<gene>
    <name evidence="4" type="ORF">MNBD_GAMMA06-1957</name>
</gene>
<evidence type="ECO:0000259" key="3">
    <source>
        <dbReference type="Pfam" id="PF00700"/>
    </source>
</evidence>
<dbReference type="AlphaFoldDB" id="A0A3B0XAV7"/>
<accession>A0A3B0XAV7</accession>
<feature type="domain" description="Flagellin C-terminal" evidence="3">
    <location>
        <begin position="218"/>
        <end position="300"/>
    </location>
</feature>
<keyword evidence="4" id="KW-0282">Flagellum</keyword>
<dbReference type="GO" id="GO:0009424">
    <property type="term" value="C:bacterial-type flagellum hook"/>
    <property type="evidence" value="ECO:0007669"/>
    <property type="project" value="InterPro"/>
</dbReference>
<dbReference type="PANTHER" id="PTHR42792">
    <property type="entry name" value="FLAGELLIN"/>
    <property type="match status" value="1"/>
</dbReference>
<dbReference type="Pfam" id="PF00700">
    <property type="entry name" value="Flagellin_C"/>
    <property type="match status" value="1"/>
</dbReference>
<dbReference type="InterPro" id="IPR001029">
    <property type="entry name" value="Flagellin_N"/>
</dbReference>
<dbReference type="InterPro" id="IPR013384">
    <property type="entry name" value="Flagell_FlgL"/>
</dbReference>
<reference evidence="4" key="1">
    <citation type="submission" date="2018-06" db="EMBL/GenBank/DDBJ databases">
        <authorList>
            <person name="Zhirakovskaya E."/>
        </authorList>
    </citation>
    <scope>NUCLEOTIDE SEQUENCE</scope>
</reference>
<dbReference type="EMBL" id="UOFD01000057">
    <property type="protein sequence ID" value="VAW53094.1"/>
    <property type="molecule type" value="Genomic_DNA"/>
</dbReference>
<sequence>MRLSTSQIFQQAVTAMQTSQADLSKTQLQLATGQKLLAPSDDPSAATRILDLNNVIETTTQYQRNADFADTRLSLEESVLSDVGNILQRARELSVRANNDTLSAGDRNAIAVEIETNIEALIQLANSQDANGEYLFSGFKTDTIPFTDNGAGNFSYDGDQGQRSLQIGAKRQVTVGDSGDEIFMKVDDGAGGVGSMFNTLYDFMTDLEANNPSTTTITRLDSAIDSVLNTRASIGARMNTIESQKGANDSFSLLLQENRSSLEDLDYAEAVSRFEQQLLALQASQQTFVKIEGLSLFNFL</sequence>
<dbReference type="InterPro" id="IPR001492">
    <property type="entry name" value="Flagellin"/>
</dbReference>
<dbReference type="SUPFAM" id="SSF64518">
    <property type="entry name" value="Phase 1 flagellin"/>
    <property type="match status" value="1"/>
</dbReference>
<dbReference type="GO" id="GO:0071973">
    <property type="term" value="P:bacterial-type flagellum-dependent cell motility"/>
    <property type="evidence" value="ECO:0007669"/>
    <property type="project" value="InterPro"/>
</dbReference>
<dbReference type="NCBIfam" id="TIGR02550">
    <property type="entry name" value="flagell_flgL"/>
    <property type="match status" value="1"/>
</dbReference>
<evidence type="ECO:0000259" key="2">
    <source>
        <dbReference type="Pfam" id="PF00669"/>
    </source>
</evidence>
<dbReference type="InterPro" id="IPR046358">
    <property type="entry name" value="Flagellin_C"/>
</dbReference>
<evidence type="ECO:0000313" key="4">
    <source>
        <dbReference type="EMBL" id="VAW53094.1"/>
    </source>
</evidence>
<proteinExistence type="predicted"/>
<dbReference type="Pfam" id="PF00669">
    <property type="entry name" value="Flagellin_N"/>
    <property type="match status" value="1"/>
</dbReference>
<evidence type="ECO:0000256" key="1">
    <source>
        <dbReference type="ARBA" id="ARBA00023143"/>
    </source>
</evidence>
<protein>
    <submittedName>
        <fullName evidence="4">Flagellar hook-associated protein FlgL</fullName>
    </submittedName>
</protein>
<dbReference type="GO" id="GO:0005198">
    <property type="term" value="F:structural molecule activity"/>
    <property type="evidence" value="ECO:0007669"/>
    <property type="project" value="InterPro"/>
</dbReference>